<comment type="caution">
    <text evidence="1">The sequence shown here is derived from an EMBL/GenBank/DDBJ whole genome shotgun (WGS) entry which is preliminary data.</text>
</comment>
<dbReference type="PANTHER" id="PTHR48100:SF1">
    <property type="entry name" value="HISTIDINE PHOSPHATASE FAMILY PROTEIN-RELATED"/>
    <property type="match status" value="1"/>
</dbReference>
<dbReference type="Proteomes" id="UP000253090">
    <property type="component" value="Unassembled WGS sequence"/>
</dbReference>
<evidence type="ECO:0000313" key="1">
    <source>
        <dbReference type="EMBL" id="RCX20319.1"/>
    </source>
</evidence>
<dbReference type="Pfam" id="PF00300">
    <property type="entry name" value="His_Phos_1"/>
    <property type="match status" value="1"/>
</dbReference>
<evidence type="ECO:0000313" key="2">
    <source>
        <dbReference type="Proteomes" id="UP000253090"/>
    </source>
</evidence>
<name>A0A369BFJ7_9BACL</name>
<dbReference type="InterPro" id="IPR050275">
    <property type="entry name" value="PGM_Phosphatase"/>
</dbReference>
<gene>
    <name evidence="1" type="ORF">DFP94_10339</name>
</gene>
<keyword evidence="2" id="KW-1185">Reference proteome</keyword>
<dbReference type="SUPFAM" id="SSF53254">
    <property type="entry name" value="Phosphoglycerate mutase-like"/>
    <property type="match status" value="1"/>
</dbReference>
<organism evidence="1 2">
    <name type="scientific">Fontibacillus phaseoli</name>
    <dbReference type="NCBI Taxonomy" id="1416533"/>
    <lineage>
        <taxon>Bacteria</taxon>
        <taxon>Bacillati</taxon>
        <taxon>Bacillota</taxon>
        <taxon>Bacilli</taxon>
        <taxon>Bacillales</taxon>
        <taxon>Paenibacillaceae</taxon>
        <taxon>Fontibacillus</taxon>
    </lineage>
</organism>
<proteinExistence type="predicted"/>
<dbReference type="InterPro" id="IPR013078">
    <property type="entry name" value="His_Pase_superF_clade-1"/>
</dbReference>
<dbReference type="InterPro" id="IPR029033">
    <property type="entry name" value="His_PPase_superfam"/>
</dbReference>
<dbReference type="GO" id="GO:0005737">
    <property type="term" value="C:cytoplasm"/>
    <property type="evidence" value="ECO:0007669"/>
    <property type="project" value="TreeGrafter"/>
</dbReference>
<dbReference type="EMBL" id="QPJW01000003">
    <property type="protein sequence ID" value="RCX20319.1"/>
    <property type="molecule type" value="Genomic_DNA"/>
</dbReference>
<dbReference type="PANTHER" id="PTHR48100">
    <property type="entry name" value="BROAD-SPECIFICITY PHOSPHATASE YOR283W-RELATED"/>
    <property type="match status" value="1"/>
</dbReference>
<dbReference type="SMART" id="SM00855">
    <property type="entry name" value="PGAM"/>
    <property type="match status" value="1"/>
</dbReference>
<reference evidence="1 2" key="1">
    <citation type="submission" date="2018-07" db="EMBL/GenBank/DDBJ databases">
        <title>Genomic Encyclopedia of Type Strains, Phase III (KMG-III): the genomes of soil and plant-associated and newly described type strains.</title>
        <authorList>
            <person name="Whitman W."/>
        </authorList>
    </citation>
    <scope>NUCLEOTIDE SEQUENCE [LARGE SCALE GENOMIC DNA]</scope>
    <source>
        <strain evidence="1 2">CECT 8333</strain>
    </source>
</reference>
<sequence length="182" mass="20921">MMKYVYVVRHCKADGQEPDAKLTELGIQQAENLAKFLLDKDIDFIISSPFERAYRTIAPLAEQIGIEVVLDDRLAERLLSRKNHPDWRNMLRKTYDDLDICYEGGESSNTAMSRAISVVMEVLNGGNKNIVLVSHGNLISLLLKHFDDRIGFREWESLSNPDVFHLTFSAEEKPIIRRIWAE</sequence>
<protein>
    <submittedName>
        <fullName evidence="1">2,3-bisphosphoglycerate-dependent phosphoglycerate mutase</fullName>
    </submittedName>
</protein>
<dbReference type="GO" id="GO:0016791">
    <property type="term" value="F:phosphatase activity"/>
    <property type="evidence" value="ECO:0007669"/>
    <property type="project" value="TreeGrafter"/>
</dbReference>
<accession>A0A369BFJ7</accession>
<dbReference type="AlphaFoldDB" id="A0A369BFJ7"/>
<dbReference type="CDD" id="cd07067">
    <property type="entry name" value="HP_PGM_like"/>
    <property type="match status" value="1"/>
</dbReference>
<dbReference type="Gene3D" id="3.40.50.1240">
    <property type="entry name" value="Phosphoglycerate mutase-like"/>
    <property type="match status" value="1"/>
</dbReference>